<dbReference type="InterPro" id="IPR029034">
    <property type="entry name" value="Cystine-knot_cytokine"/>
</dbReference>
<dbReference type="AlphaFoldDB" id="A0A0L7KGL4"/>
<proteinExistence type="predicted"/>
<dbReference type="SUPFAM" id="SSF57501">
    <property type="entry name" value="Cystine-knot cytokines"/>
    <property type="match status" value="1"/>
</dbReference>
<reference evidence="1 2" key="1">
    <citation type="journal article" date="2015" name="Genome Biol. Evol.">
        <title>The genome of winter moth (Operophtera brumata) provides a genomic perspective on sexual dimorphism and phenology.</title>
        <authorList>
            <person name="Derks M.F."/>
            <person name="Smit S."/>
            <person name="Salis L."/>
            <person name="Schijlen E."/>
            <person name="Bossers A."/>
            <person name="Mateman C."/>
            <person name="Pijl A.S."/>
            <person name="de Ridder D."/>
            <person name="Groenen M.A."/>
            <person name="Visser M.E."/>
            <person name="Megens H.J."/>
        </authorList>
    </citation>
    <scope>NUCLEOTIDE SEQUENCE [LARGE SCALE GENOMIC DNA]</scope>
    <source>
        <strain evidence="1">WM2013NL</strain>
        <tissue evidence="1">Head and thorax</tissue>
    </source>
</reference>
<accession>A0A0L7KGL4</accession>
<dbReference type="Gene3D" id="2.10.90.10">
    <property type="entry name" value="Cystine-knot cytokines"/>
    <property type="match status" value="1"/>
</dbReference>
<dbReference type="Proteomes" id="UP000037510">
    <property type="component" value="Unassembled WGS sequence"/>
</dbReference>
<evidence type="ECO:0008006" key="3">
    <source>
        <dbReference type="Google" id="ProtNLM"/>
    </source>
</evidence>
<comment type="caution">
    <text evidence="1">The sequence shown here is derived from an EMBL/GenBank/DDBJ whole genome shotgun (WGS) entry which is preliminary data.</text>
</comment>
<protein>
    <recommendedName>
        <fullName evidence="3">Spaetzle domain-containing protein</fullName>
    </recommendedName>
</protein>
<gene>
    <name evidence="1" type="ORF">OBRU01_24365</name>
</gene>
<sequence length="163" mass="18701">MTASWKQPYRREMQTIMQREGGNPEKVECCPSVLETIYKKGGRTTTSHYVELYEDGEIQQALYERSCAEGVADKPCRFVDARLYNESRCVQTYSYSYALVRYLPSAATPPHRVEGQFSVPNSNGWSMNYVKVRAGCECQIKPQTKRSTKKNSVFLKTMRPDSD</sequence>
<name>A0A0L7KGL4_OPEBR</name>
<evidence type="ECO:0000313" key="2">
    <source>
        <dbReference type="Proteomes" id="UP000037510"/>
    </source>
</evidence>
<organism evidence="1 2">
    <name type="scientific">Operophtera brumata</name>
    <name type="common">Winter moth</name>
    <name type="synonym">Phalaena brumata</name>
    <dbReference type="NCBI Taxonomy" id="104452"/>
    <lineage>
        <taxon>Eukaryota</taxon>
        <taxon>Metazoa</taxon>
        <taxon>Ecdysozoa</taxon>
        <taxon>Arthropoda</taxon>
        <taxon>Hexapoda</taxon>
        <taxon>Insecta</taxon>
        <taxon>Pterygota</taxon>
        <taxon>Neoptera</taxon>
        <taxon>Endopterygota</taxon>
        <taxon>Lepidoptera</taxon>
        <taxon>Glossata</taxon>
        <taxon>Ditrysia</taxon>
        <taxon>Geometroidea</taxon>
        <taxon>Geometridae</taxon>
        <taxon>Larentiinae</taxon>
        <taxon>Operophtera</taxon>
    </lineage>
</organism>
<evidence type="ECO:0000313" key="1">
    <source>
        <dbReference type="EMBL" id="KOB62059.1"/>
    </source>
</evidence>
<dbReference type="EMBL" id="JTDY01009962">
    <property type="protein sequence ID" value="KOB62059.1"/>
    <property type="molecule type" value="Genomic_DNA"/>
</dbReference>
<keyword evidence="2" id="KW-1185">Reference proteome</keyword>